<protein>
    <submittedName>
        <fullName evidence="2">Uncharacterized protein</fullName>
    </submittedName>
</protein>
<reference evidence="2 3" key="1">
    <citation type="submission" date="2024-06" db="EMBL/GenBank/DDBJ databases">
        <title>The Natural Products Discovery Center: Release of the First 8490 Sequenced Strains for Exploring Actinobacteria Biosynthetic Diversity.</title>
        <authorList>
            <person name="Kalkreuter E."/>
            <person name="Kautsar S.A."/>
            <person name="Yang D."/>
            <person name="Bader C.D."/>
            <person name="Teijaro C.N."/>
            <person name="Fluegel L."/>
            <person name="Davis C.M."/>
            <person name="Simpson J.R."/>
            <person name="Lauterbach L."/>
            <person name="Steele A.D."/>
            <person name="Gui C."/>
            <person name="Meng S."/>
            <person name="Li G."/>
            <person name="Viehrig K."/>
            <person name="Ye F."/>
            <person name="Su P."/>
            <person name="Kiefer A.F."/>
            <person name="Nichols A."/>
            <person name="Cepeda A.J."/>
            <person name="Yan W."/>
            <person name="Fan B."/>
            <person name="Jiang Y."/>
            <person name="Adhikari A."/>
            <person name="Zheng C.-J."/>
            <person name="Schuster L."/>
            <person name="Cowan T.M."/>
            <person name="Smanski M.J."/>
            <person name="Chevrette M.G."/>
            <person name="De Carvalho L.P.S."/>
            <person name="Shen B."/>
        </authorList>
    </citation>
    <scope>NUCLEOTIDE SEQUENCE [LARGE SCALE GENOMIC DNA]</scope>
    <source>
        <strain evidence="2 3">NPDC000634</strain>
    </source>
</reference>
<organism evidence="2 3">
    <name type="scientific">Streptomyces carpinensis</name>
    <dbReference type="NCBI Taxonomy" id="66369"/>
    <lineage>
        <taxon>Bacteria</taxon>
        <taxon>Bacillati</taxon>
        <taxon>Actinomycetota</taxon>
        <taxon>Actinomycetes</taxon>
        <taxon>Kitasatosporales</taxon>
        <taxon>Streptomycetaceae</taxon>
        <taxon>Streptomyces</taxon>
    </lineage>
</organism>
<evidence type="ECO:0000313" key="2">
    <source>
        <dbReference type="EMBL" id="MER6977127.1"/>
    </source>
</evidence>
<evidence type="ECO:0000313" key="3">
    <source>
        <dbReference type="Proteomes" id="UP001458415"/>
    </source>
</evidence>
<sequence length="76" mass="8360">RVRVGARPLRASSSTRPTERGGRRVRVDGVIPGTAYSLHDLTVFLERVSLECWDELTWPRTPSCSSGGGGLAVWKH</sequence>
<comment type="caution">
    <text evidence="2">The sequence shown here is derived from an EMBL/GenBank/DDBJ whole genome shotgun (WGS) entry which is preliminary data.</text>
</comment>
<feature type="region of interest" description="Disordered" evidence="1">
    <location>
        <begin position="1"/>
        <end position="22"/>
    </location>
</feature>
<evidence type="ECO:0000256" key="1">
    <source>
        <dbReference type="SAM" id="MobiDB-lite"/>
    </source>
</evidence>
<keyword evidence="3" id="KW-1185">Reference proteome</keyword>
<dbReference type="EMBL" id="JBEPCU010000094">
    <property type="protein sequence ID" value="MER6977127.1"/>
    <property type="molecule type" value="Genomic_DNA"/>
</dbReference>
<gene>
    <name evidence="2" type="ORF">ABT317_08875</name>
</gene>
<feature type="non-terminal residue" evidence="2">
    <location>
        <position position="1"/>
    </location>
</feature>
<accession>A0ABV1VYW9</accession>
<proteinExistence type="predicted"/>
<name>A0ABV1VYW9_9ACTN</name>
<dbReference type="Proteomes" id="UP001458415">
    <property type="component" value="Unassembled WGS sequence"/>
</dbReference>